<dbReference type="AlphaFoldDB" id="A0A9D0Z544"/>
<comment type="caution">
    <text evidence="2">The sequence shown here is derived from an EMBL/GenBank/DDBJ whole genome shotgun (WGS) entry which is preliminary data.</text>
</comment>
<evidence type="ECO:0000256" key="1">
    <source>
        <dbReference type="SAM" id="Phobius"/>
    </source>
</evidence>
<sequence length="645" mass="66923">MTLNFSSWILCPSGPTSIGYQYDNLTDVLQVTGTVPAGWSWDLMVQCGTNLNIIPMEQDEDGSLSVTLTAEMIPLTGYYTMQLRATQGELVKYTNQFQAYVGASLSGDAQWPTVPTEFTQVEQNILDLNQHPPYPGDEGYWMTWDLESGAYVQSQLPLPPVAEGPPGKAATIQVGATTTGEPGTHAAVRNVGNENAAILNFTVPAGPAGPTGATPQISVNVSTLPPGQQATVQVSGPAEAPTIAFGIPQGEPGERGPQGLQGIQGWGLSAAALDSDGALVLTLRNPADGQTQTLPPVPIDNSVALQSVEAAITAQGTTQVQRVEEAGDDAVGAVSTAKDAALEAVGQAQTTATGAVSSAKTTAVQAVQDAQGTATTAISQAQTDAVSAVEGAKTDALESVGALVQQAEDAAIRQPIISDNDTWMIWDAVSGQYVDTGLYAGGQAPYIGEDGYWYVGNVKTDTLARGPAGPAGAGVPSTEGVPTDYLLSPAGWVAPPSGGGSNELITLADFTVEGDAVASIVIDKDPEGRPFCVRKIYFLILPALLEGGATGTFPIWLYAGGLSAYRRVISSISNPNTMQRGISGFAIGLSGFAVGVMNAAFLNPASMELDGVDGIPYFEVRSQKTDSFMFRPGTVVKVYGQEVVE</sequence>
<keyword evidence="1" id="KW-1133">Transmembrane helix</keyword>
<protein>
    <submittedName>
        <fullName evidence="2">Uncharacterized protein</fullName>
    </submittedName>
</protein>
<feature type="transmembrane region" description="Helical" evidence="1">
    <location>
        <begin position="536"/>
        <end position="560"/>
    </location>
</feature>
<keyword evidence="1" id="KW-0812">Transmembrane</keyword>
<accession>A0A9D0Z544</accession>
<feature type="transmembrane region" description="Helical" evidence="1">
    <location>
        <begin position="581"/>
        <end position="602"/>
    </location>
</feature>
<reference evidence="2" key="2">
    <citation type="journal article" date="2021" name="PeerJ">
        <title>Extensive microbial diversity within the chicken gut microbiome revealed by metagenomics and culture.</title>
        <authorList>
            <person name="Gilroy R."/>
            <person name="Ravi A."/>
            <person name="Getino M."/>
            <person name="Pursley I."/>
            <person name="Horton D.L."/>
            <person name="Alikhan N.F."/>
            <person name="Baker D."/>
            <person name="Gharbi K."/>
            <person name="Hall N."/>
            <person name="Watson M."/>
            <person name="Adriaenssens E.M."/>
            <person name="Foster-Nyarko E."/>
            <person name="Jarju S."/>
            <person name="Secka A."/>
            <person name="Antonio M."/>
            <person name="Oren A."/>
            <person name="Chaudhuri R.R."/>
            <person name="La Ragione R."/>
            <person name="Hildebrand F."/>
            <person name="Pallen M.J."/>
        </authorList>
    </citation>
    <scope>NUCLEOTIDE SEQUENCE</scope>
    <source>
        <strain evidence="2">ChiSjej2B20-13462</strain>
    </source>
</reference>
<dbReference type="EMBL" id="DVFN01000051">
    <property type="protein sequence ID" value="HIQ69314.1"/>
    <property type="molecule type" value="Genomic_DNA"/>
</dbReference>
<proteinExistence type="predicted"/>
<evidence type="ECO:0000313" key="2">
    <source>
        <dbReference type="EMBL" id="HIQ69314.1"/>
    </source>
</evidence>
<reference evidence="2" key="1">
    <citation type="submission" date="2020-10" db="EMBL/GenBank/DDBJ databases">
        <authorList>
            <person name="Gilroy R."/>
        </authorList>
    </citation>
    <scope>NUCLEOTIDE SEQUENCE</scope>
    <source>
        <strain evidence="2">ChiSjej2B20-13462</strain>
    </source>
</reference>
<name>A0A9D0Z544_9FIRM</name>
<gene>
    <name evidence="2" type="ORF">IAA67_03155</name>
</gene>
<dbReference type="Proteomes" id="UP000886874">
    <property type="component" value="Unassembled WGS sequence"/>
</dbReference>
<evidence type="ECO:0000313" key="3">
    <source>
        <dbReference type="Proteomes" id="UP000886874"/>
    </source>
</evidence>
<organism evidence="2 3">
    <name type="scientific">Candidatus Avoscillospira stercorigallinarum</name>
    <dbReference type="NCBI Taxonomy" id="2840708"/>
    <lineage>
        <taxon>Bacteria</taxon>
        <taxon>Bacillati</taxon>
        <taxon>Bacillota</taxon>
        <taxon>Clostridia</taxon>
        <taxon>Eubacteriales</taxon>
        <taxon>Oscillospiraceae</taxon>
        <taxon>Oscillospiraceae incertae sedis</taxon>
        <taxon>Candidatus Avoscillospira</taxon>
    </lineage>
</organism>
<keyword evidence="1" id="KW-0472">Membrane</keyword>